<comment type="caution">
    <text evidence="2">The sequence shown here is derived from an EMBL/GenBank/DDBJ whole genome shotgun (WGS) entry which is preliminary data.</text>
</comment>
<name>M2WH63_9MICC</name>
<dbReference type="InterPro" id="IPR036457">
    <property type="entry name" value="PPM-type-like_dom_sf"/>
</dbReference>
<keyword evidence="3" id="KW-1185">Reference proteome</keyword>
<accession>M2WH63</accession>
<evidence type="ECO:0000259" key="1">
    <source>
        <dbReference type="Pfam" id="PF13672"/>
    </source>
</evidence>
<sequence length="284" mass="30880">MSCGPAVVAVSAKRRTQDAWGTARDASGRLQAAWVLDGATALGAQDPRSADEQVARFAWRLSAALRAILADAGARARSQPLHQIVEAARAEAQRGIEIGWPGAEIPTATLSLIRRTTQGLECFALGDSPLWLEDSGQILEVVDPQFAGGDARVLRRWHELRAQGRSAEAAYAELLEAQVRDRRTRSTEDGLWILGGSPQAAQHARVELIPGAEQRRVCLLTDGLERVVDPFAITGRRGLFEALHSGSAGSLAQRLRRLERADPRRVREPRMTVHDDITGLAITL</sequence>
<gene>
    <name evidence="2" type="ORF">C884_00102</name>
</gene>
<feature type="domain" description="PPM-type phosphatase" evidence="1">
    <location>
        <begin position="14"/>
        <end position="229"/>
    </location>
</feature>
<dbReference type="EMBL" id="ANHZ02000001">
    <property type="protein sequence ID" value="EME37907.1"/>
    <property type="molecule type" value="Genomic_DNA"/>
</dbReference>
<reference evidence="2 3" key="1">
    <citation type="journal article" date="2014" name="Genome Announc.">
        <title>Draft Genome Sequence of Kocuria palustris PEL.</title>
        <authorList>
            <person name="Sharma G."/>
            <person name="Khatri I."/>
            <person name="Subramanian S."/>
        </authorList>
    </citation>
    <scope>NUCLEOTIDE SEQUENCE [LARGE SCALE GENOMIC DNA]</scope>
    <source>
        <strain evidence="2 3">PEL</strain>
    </source>
</reference>
<organism evidence="2 3">
    <name type="scientific">Kocuria palustris PEL</name>
    <dbReference type="NCBI Taxonomy" id="1236550"/>
    <lineage>
        <taxon>Bacteria</taxon>
        <taxon>Bacillati</taxon>
        <taxon>Actinomycetota</taxon>
        <taxon>Actinomycetes</taxon>
        <taxon>Micrococcales</taxon>
        <taxon>Micrococcaceae</taxon>
        <taxon>Kocuria</taxon>
    </lineage>
</organism>
<protein>
    <recommendedName>
        <fullName evidence="1">PPM-type phosphatase domain-containing protein</fullName>
    </recommendedName>
</protein>
<dbReference type="Gene3D" id="3.60.40.10">
    <property type="entry name" value="PPM-type phosphatase domain"/>
    <property type="match status" value="1"/>
</dbReference>
<dbReference type="AlphaFoldDB" id="M2WH63"/>
<dbReference type="Proteomes" id="UP000009877">
    <property type="component" value="Unassembled WGS sequence"/>
</dbReference>
<dbReference type="Pfam" id="PF13672">
    <property type="entry name" value="PP2C_2"/>
    <property type="match status" value="1"/>
</dbReference>
<dbReference type="RefSeq" id="WP_006213250.1">
    <property type="nucleotide sequence ID" value="NZ_ANHZ02000001.1"/>
</dbReference>
<proteinExistence type="predicted"/>
<evidence type="ECO:0000313" key="3">
    <source>
        <dbReference type="Proteomes" id="UP000009877"/>
    </source>
</evidence>
<evidence type="ECO:0000313" key="2">
    <source>
        <dbReference type="EMBL" id="EME37907.1"/>
    </source>
</evidence>
<dbReference type="InterPro" id="IPR001932">
    <property type="entry name" value="PPM-type_phosphatase-like_dom"/>
</dbReference>